<keyword evidence="2" id="KW-0812">Transmembrane</keyword>
<keyword evidence="2" id="KW-0472">Membrane</keyword>
<dbReference type="InterPro" id="IPR051681">
    <property type="entry name" value="Ser/Thr_Kinases-Pseudokinases"/>
</dbReference>
<dbReference type="GO" id="GO:0005524">
    <property type="term" value="F:ATP binding"/>
    <property type="evidence" value="ECO:0007669"/>
    <property type="project" value="InterPro"/>
</dbReference>
<dbReference type="InterPro" id="IPR000719">
    <property type="entry name" value="Prot_kinase_dom"/>
</dbReference>
<dbReference type="AlphaFoldDB" id="A0A485LH55"/>
<keyword evidence="6" id="KW-1185">Reference proteome</keyword>
<name>A0A485LH55_9STRA</name>
<evidence type="ECO:0000256" key="1">
    <source>
        <dbReference type="SAM" id="MobiDB-lite"/>
    </source>
</evidence>
<keyword evidence="2" id="KW-1133">Transmembrane helix</keyword>
<dbReference type="PROSITE" id="PS50011">
    <property type="entry name" value="PROTEIN_KINASE_DOM"/>
    <property type="match status" value="1"/>
</dbReference>
<dbReference type="EMBL" id="VJMH01006905">
    <property type="protein sequence ID" value="KAF0687508.1"/>
    <property type="molecule type" value="Genomic_DNA"/>
</dbReference>
<evidence type="ECO:0000313" key="4">
    <source>
        <dbReference type="EMBL" id="KAF0687508.1"/>
    </source>
</evidence>
<feature type="transmembrane region" description="Helical" evidence="2">
    <location>
        <begin position="117"/>
        <end position="140"/>
    </location>
</feature>
<protein>
    <submittedName>
        <fullName evidence="5">Aste57867_20747 protein</fullName>
    </submittedName>
</protein>
<dbReference type="Gene3D" id="1.10.510.10">
    <property type="entry name" value="Transferase(Phosphotransferase) domain 1"/>
    <property type="match status" value="1"/>
</dbReference>
<organism evidence="5 6">
    <name type="scientific">Aphanomyces stellatus</name>
    <dbReference type="NCBI Taxonomy" id="120398"/>
    <lineage>
        <taxon>Eukaryota</taxon>
        <taxon>Sar</taxon>
        <taxon>Stramenopiles</taxon>
        <taxon>Oomycota</taxon>
        <taxon>Saprolegniomycetes</taxon>
        <taxon>Saprolegniales</taxon>
        <taxon>Verrucalvaceae</taxon>
        <taxon>Aphanomyces</taxon>
    </lineage>
</organism>
<dbReference type="EMBL" id="CAADRA010006931">
    <property type="protein sequence ID" value="VFT97426.1"/>
    <property type="molecule type" value="Genomic_DNA"/>
</dbReference>
<dbReference type="SUPFAM" id="SSF56112">
    <property type="entry name" value="Protein kinase-like (PK-like)"/>
    <property type="match status" value="1"/>
</dbReference>
<dbReference type="InterPro" id="IPR001245">
    <property type="entry name" value="Ser-Thr/Tyr_kinase_cat_dom"/>
</dbReference>
<gene>
    <name evidence="5" type="primary">Aste57867_20747</name>
    <name evidence="4" type="ORF">As57867_020679</name>
    <name evidence="5" type="ORF">ASTE57867_20747</name>
</gene>
<accession>A0A485LH55</accession>
<feature type="domain" description="Protein kinase" evidence="3">
    <location>
        <begin position="201"/>
        <end position="470"/>
    </location>
</feature>
<evidence type="ECO:0000259" key="3">
    <source>
        <dbReference type="PROSITE" id="PS50011"/>
    </source>
</evidence>
<feature type="compositionally biased region" description="Basic and acidic residues" evidence="1">
    <location>
        <begin position="474"/>
        <end position="483"/>
    </location>
</feature>
<dbReference type="Gene3D" id="3.30.200.20">
    <property type="entry name" value="Phosphorylase Kinase, domain 1"/>
    <property type="match status" value="1"/>
</dbReference>
<dbReference type="Proteomes" id="UP000332933">
    <property type="component" value="Unassembled WGS sequence"/>
</dbReference>
<dbReference type="Pfam" id="PF07714">
    <property type="entry name" value="PK_Tyr_Ser-Thr"/>
    <property type="match status" value="1"/>
</dbReference>
<evidence type="ECO:0000256" key="2">
    <source>
        <dbReference type="SAM" id="Phobius"/>
    </source>
</evidence>
<feature type="region of interest" description="Disordered" evidence="1">
    <location>
        <begin position="474"/>
        <end position="496"/>
    </location>
</feature>
<evidence type="ECO:0000313" key="5">
    <source>
        <dbReference type="EMBL" id="VFT97426.1"/>
    </source>
</evidence>
<dbReference type="OrthoDB" id="163159at2759"/>
<reference evidence="4" key="2">
    <citation type="submission" date="2019-06" db="EMBL/GenBank/DDBJ databases">
        <title>Genomics analysis of Aphanomyces spp. identifies a new class of oomycete effector associated with host adaptation.</title>
        <authorList>
            <person name="Gaulin E."/>
        </authorList>
    </citation>
    <scope>NUCLEOTIDE SEQUENCE</scope>
    <source>
        <strain evidence="4">CBS 578.67</strain>
    </source>
</reference>
<dbReference type="InterPro" id="IPR011009">
    <property type="entry name" value="Kinase-like_dom_sf"/>
</dbReference>
<proteinExistence type="predicted"/>
<sequence>MAYIISLPPATPLPALTSDWSCMTSTNNASIVHFTPGRISSTNGHLECLATAAQECLWTDTLTGCRTWLVVHCGQTSECSTGVRFTGFPSSHEQKDIDVASPLTMGSSTLPSSTETWFIFGLLAAACILLVVFASVVIVVRRRRDPLDTCGTKPSRRYLGQPAILDQTLIEPAIVPAMTWPAATMSLDDDLELYELDATLIQAGRVLHVGAAHVVFAGLYRHTVVAIKRMQTHPSHPIEEHNPTTLAFLDEIHLHCRLTSPYLVAALGFAWRRDLSDLQLVLEYMDCGDLKSVLHRADSDSESTLLSWRHKRRCAVAAARGLLHLHDHHLVHGNVKSRHILLASTGAAKLGGFGTAAARRPHPTASFRWMAPEVLRGGRITPAADIYALGVVLWELDNHAMPFAAQQAAFGWGDTHLLQRLCDPTGVSVELAFSSRCPLGILRLARQCLAVDPARRPTTADVVAALDARIDDRDDDVDQRTNDEDMAPPTIHIVPR</sequence>
<dbReference type="PANTHER" id="PTHR44329">
    <property type="entry name" value="SERINE/THREONINE-PROTEIN KINASE TNNI3K-RELATED"/>
    <property type="match status" value="1"/>
</dbReference>
<dbReference type="PANTHER" id="PTHR44329:SF214">
    <property type="entry name" value="PROTEIN KINASE DOMAIN-CONTAINING PROTEIN"/>
    <property type="match status" value="1"/>
</dbReference>
<evidence type="ECO:0000313" key="6">
    <source>
        <dbReference type="Proteomes" id="UP000332933"/>
    </source>
</evidence>
<reference evidence="5 6" key="1">
    <citation type="submission" date="2019-03" db="EMBL/GenBank/DDBJ databases">
        <authorList>
            <person name="Gaulin E."/>
            <person name="Dumas B."/>
        </authorList>
    </citation>
    <scope>NUCLEOTIDE SEQUENCE [LARGE SCALE GENOMIC DNA]</scope>
    <source>
        <strain evidence="5">CBS 568.67</strain>
    </source>
</reference>
<dbReference type="GO" id="GO:0004674">
    <property type="term" value="F:protein serine/threonine kinase activity"/>
    <property type="evidence" value="ECO:0007669"/>
    <property type="project" value="TreeGrafter"/>
</dbReference>